<dbReference type="Gene3D" id="3.20.19.10">
    <property type="entry name" value="Aconitase, domain 4"/>
    <property type="match status" value="1"/>
</dbReference>
<evidence type="ECO:0000256" key="6">
    <source>
        <dbReference type="ARBA" id="ARBA00023014"/>
    </source>
</evidence>
<organism evidence="13">
    <name type="scientific">Cavenderia deminutiva</name>
    <dbReference type="NCBI Taxonomy" id="361123"/>
    <lineage>
        <taxon>Eukaryota</taxon>
        <taxon>Amoebozoa</taxon>
        <taxon>Evosea</taxon>
        <taxon>Eumycetozoa</taxon>
        <taxon>Dictyostelia</taxon>
        <taxon>Acytosteliales</taxon>
        <taxon>Cavenderiaceae</taxon>
        <taxon>Cavenderia</taxon>
    </lineage>
</organism>
<evidence type="ECO:0000256" key="3">
    <source>
        <dbReference type="ARBA" id="ARBA00012926"/>
    </source>
</evidence>
<comment type="catalytic activity">
    <reaction evidence="8 9">
        <text>citrate = D-threo-isocitrate</text>
        <dbReference type="Rhea" id="RHEA:10336"/>
        <dbReference type="ChEBI" id="CHEBI:15562"/>
        <dbReference type="ChEBI" id="CHEBI:16947"/>
        <dbReference type="EC" id="4.2.1.3"/>
    </reaction>
</comment>
<comment type="function">
    <text evidence="9">Catalyzes the isomerization of citrate to isocitrate via cis-aconitate.</text>
</comment>
<evidence type="ECO:0000256" key="5">
    <source>
        <dbReference type="ARBA" id="ARBA00023004"/>
    </source>
</evidence>
<dbReference type="InterPro" id="IPR000573">
    <property type="entry name" value="AconitaseA/IPMdHydase_ssu_swvl"/>
</dbReference>
<feature type="transmembrane region" description="Helical" evidence="10">
    <location>
        <begin position="29"/>
        <end position="45"/>
    </location>
</feature>
<feature type="domain" description="Aconitase A/isopropylmalate dehydratase small subunit swivel" evidence="12">
    <location>
        <begin position="737"/>
        <end position="864"/>
    </location>
</feature>
<proteinExistence type="inferred from homology"/>
<evidence type="ECO:0000256" key="4">
    <source>
        <dbReference type="ARBA" id="ARBA00022723"/>
    </source>
</evidence>
<evidence type="ECO:0000259" key="11">
    <source>
        <dbReference type="Pfam" id="PF00330"/>
    </source>
</evidence>
<dbReference type="InterPro" id="IPR018136">
    <property type="entry name" value="Aconitase_4Fe-4S_BS"/>
</dbReference>
<dbReference type="GO" id="GO:0003994">
    <property type="term" value="F:aconitate hydratase activity"/>
    <property type="evidence" value="ECO:0007669"/>
    <property type="project" value="UniProtKB-EC"/>
</dbReference>
<dbReference type="Gene3D" id="3.30.499.10">
    <property type="entry name" value="Aconitase, domain 3"/>
    <property type="match status" value="2"/>
</dbReference>
<dbReference type="InterPro" id="IPR015928">
    <property type="entry name" value="Aconitase/3IPM_dehydase_swvl"/>
</dbReference>
<dbReference type="GO" id="GO:0046872">
    <property type="term" value="F:metal ion binding"/>
    <property type="evidence" value="ECO:0007669"/>
    <property type="project" value="UniProtKB-KW"/>
</dbReference>
<protein>
    <recommendedName>
        <fullName evidence="3 9">Aconitate hydratase</fullName>
        <shortName evidence="9">Aconitase</shortName>
        <ecNumber evidence="3 9">4.2.1.3</ecNumber>
    </recommendedName>
</protein>
<dbReference type="CDD" id="cd01586">
    <property type="entry name" value="AcnA_IRP"/>
    <property type="match status" value="1"/>
</dbReference>
<dbReference type="FunFam" id="3.30.499.10:FF:000002">
    <property type="entry name" value="Aconitate hydratase"/>
    <property type="match status" value="1"/>
</dbReference>
<dbReference type="Pfam" id="PF00694">
    <property type="entry name" value="Aconitase_C"/>
    <property type="match status" value="1"/>
</dbReference>
<dbReference type="PRINTS" id="PR00415">
    <property type="entry name" value="ACONITASE"/>
</dbReference>
<dbReference type="FunFam" id="3.30.499.10:FF:000005">
    <property type="entry name" value="cytoplasmic aconitate hydratase"/>
    <property type="match status" value="1"/>
</dbReference>
<dbReference type="NCBIfam" id="NF009520">
    <property type="entry name" value="PRK12881.1"/>
    <property type="match status" value="1"/>
</dbReference>
<dbReference type="InterPro" id="IPR036008">
    <property type="entry name" value="Aconitase_4Fe-4S_dom"/>
</dbReference>
<evidence type="ECO:0000313" key="13">
    <source>
        <dbReference type="EMBL" id="AOE43274.1"/>
    </source>
</evidence>
<reference evidence="13" key="1">
    <citation type="submission" date="2016-06" db="EMBL/GenBank/DDBJ databases">
        <title>A core phylogeny of Dictyostelia derived from 50 functionally divergent proteins retrieved from five existing and six newly sequenced genomes.</title>
        <authorList>
            <person name="Singh R."/>
            <person name="Schilde C."/>
            <person name="Gezzard T."/>
            <person name="Schaap P."/>
        </authorList>
    </citation>
    <scope>NUCLEOTIDE SEQUENCE</scope>
    <source>
        <strain evidence="13">MexM19A</strain>
    </source>
</reference>
<dbReference type="InterPro" id="IPR006249">
    <property type="entry name" value="Aconitase/IRP2"/>
</dbReference>
<dbReference type="EMBL" id="KX539429">
    <property type="protein sequence ID" value="AOE43274.1"/>
    <property type="molecule type" value="Genomic_DNA"/>
</dbReference>
<dbReference type="SUPFAM" id="SSF53732">
    <property type="entry name" value="Aconitase iron-sulfur domain"/>
    <property type="match status" value="1"/>
</dbReference>
<evidence type="ECO:0000256" key="8">
    <source>
        <dbReference type="ARBA" id="ARBA00023501"/>
    </source>
</evidence>
<dbReference type="PANTHER" id="PTHR11670">
    <property type="entry name" value="ACONITASE/IRON-RESPONSIVE ELEMENT FAMILY MEMBER"/>
    <property type="match status" value="1"/>
</dbReference>
<feature type="domain" description="Aconitase/3-isopropylmalate dehydratase large subunit alpha/beta/alpha" evidence="11">
    <location>
        <begin position="101"/>
        <end position="607"/>
    </location>
</feature>
<keyword evidence="10" id="KW-0812">Transmembrane</keyword>
<gene>
    <name evidence="13" type="primary">aco1</name>
</gene>
<keyword evidence="4" id="KW-0479">Metal-binding</keyword>
<comment type="cofactor">
    <cofactor evidence="1">
        <name>[4Fe-4S] cluster</name>
        <dbReference type="ChEBI" id="CHEBI:49883"/>
    </cofactor>
</comment>
<evidence type="ECO:0000256" key="2">
    <source>
        <dbReference type="ARBA" id="ARBA00007185"/>
    </source>
</evidence>
<keyword evidence="6 9" id="KW-0411">Iron-sulfur</keyword>
<dbReference type="EC" id="4.2.1.3" evidence="3 9"/>
<evidence type="ECO:0000256" key="10">
    <source>
        <dbReference type="SAM" id="Phobius"/>
    </source>
</evidence>
<evidence type="ECO:0000259" key="12">
    <source>
        <dbReference type="Pfam" id="PF00694"/>
    </source>
</evidence>
<dbReference type="NCBIfam" id="TIGR01341">
    <property type="entry name" value="aconitase_1"/>
    <property type="match status" value="1"/>
</dbReference>
<dbReference type="GO" id="GO:0072350">
    <property type="term" value="P:tricarboxylic acid metabolic process"/>
    <property type="evidence" value="ECO:0007669"/>
    <property type="project" value="UniProtKB-ARBA"/>
</dbReference>
<evidence type="ECO:0000256" key="7">
    <source>
        <dbReference type="ARBA" id="ARBA00023239"/>
    </source>
</evidence>
<dbReference type="AlphaFoldDB" id="A0A1L2FUZ3"/>
<dbReference type="GO" id="GO:0051539">
    <property type="term" value="F:4 iron, 4 sulfur cluster binding"/>
    <property type="evidence" value="ECO:0007669"/>
    <property type="project" value="UniProtKB-KW"/>
</dbReference>
<keyword evidence="5 9" id="KW-0408">Iron</keyword>
<keyword evidence="10" id="KW-0472">Membrane</keyword>
<sequence>MFNILLWQLTLSHLQIQLANKQLSSSRQIYSFIIIIIIILEVVVIKEQLPNGYSFYNLQKLNDKRIEELPYSIRILLESAIRNCDNFQVHEKDVESILNWKTTANNVEIPFKPARVLLQDFTFVSTGVPAVVDLAAMRDAMKRLGGDPSKINPLVPVDLVIDHSVQVDNTFPVCMHINDPALEENQKMEFQRNVERFRFLKWGQQAFKNLLIAPPGYGIVHQVNLEYLAREVVKGDNGVLYPDSVVGTDSHTTMVNGLGVCGWGVGGIEAEAVMLGQPMSMVLPEVVGYHFIGKLPDVATATDLVLTVTKELRAKGVVGKFVEFFGEGVASLSVQDRATISNMAPEYGATMGYFPADRNTISYLASTGRPAETVAYIESYLNAQNLLCDYTSKNHPVYSTTLELDLSKVVPSLSGPKRPHDRVSLSDLKNDFASNLKSPVGFKGYGLTPEQIKKTATFTHNGQSHTVTHGVVAIAAITSCTNTSNPSVMLGAGLLAKNAVEAGLSVKSFVKTSLSPGSGVVTAYLQKAGVQPFLDQLGFNLTGYGCMTCIGNSGDLPESVAEAIVKEDLVAAGVLSGNRNFEGRIHPHLRANYLASPPLVVAYALAGTVDIDFEKEPIGVSSKTGKPVFLREIWPSNDYIQKTIASCVLPEMYKTFYSNVTGGNPRWNELVVPQGLLYPWDEKSTYIHNPPFFQSMELAPPPRQTINEAYCLLNLGDSITTDHISPAGNIARKSTAAKYLQDRGVDPKDFNTYGARRGNDEVMVRGTFANTRLVNKLAPEVGPHTTHIPSGEVMYVSDAAERYIKEGKQLIILAGYDYGSGSSRDWAAKGPYLQGIKAVIAVSFERIHRSNLVGMGIVPLQFKEGQTAQSLGLTGKEKFTIQMSDPIKTGQAVTVTTDNGKSFETILRFDTPIEIEYYKHGGILPYVLRRLV</sequence>
<dbReference type="CDD" id="cd01580">
    <property type="entry name" value="AcnA_IRP_Swivel"/>
    <property type="match status" value="1"/>
</dbReference>
<evidence type="ECO:0000256" key="1">
    <source>
        <dbReference type="ARBA" id="ARBA00001966"/>
    </source>
</evidence>
<accession>A0A1L2FUZ3</accession>
<dbReference type="InterPro" id="IPR044137">
    <property type="entry name" value="AcnA_IRP_Swivel"/>
</dbReference>
<dbReference type="InterPro" id="IPR001030">
    <property type="entry name" value="Acoase/IPM_deHydtase_lsu_aba"/>
</dbReference>
<dbReference type="InterPro" id="IPR015931">
    <property type="entry name" value="Acnase/IPM_dHydase_lsu_aba_1/3"/>
</dbReference>
<dbReference type="PROSITE" id="PS00450">
    <property type="entry name" value="ACONITASE_1"/>
    <property type="match status" value="1"/>
</dbReference>
<keyword evidence="7 9" id="KW-0456">Lyase</keyword>
<dbReference type="NCBIfam" id="NF006757">
    <property type="entry name" value="PRK09277.1"/>
    <property type="match status" value="1"/>
</dbReference>
<dbReference type="Gene3D" id="6.10.190.10">
    <property type="match status" value="1"/>
</dbReference>
<name>A0A1L2FUZ3_9MYCE</name>
<keyword evidence="10" id="KW-1133">Transmembrane helix</keyword>
<dbReference type="Pfam" id="PF00330">
    <property type="entry name" value="Aconitase"/>
    <property type="match status" value="1"/>
</dbReference>
<keyword evidence="9" id="KW-0004">4Fe-4S</keyword>
<evidence type="ECO:0000256" key="9">
    <source>
        <dbReference type="RuleBase" id="RU361275"/>
    </source>
</evidence>
<dbReference type="FunFam" id="3.20.19.10:FF:000001">
    <property type="entry name" value="Aconitate hydratase"/>
    <property type="match status" value="1"/>
</dbReference>
<comment type="similarity">
    <text evidence="2 9">Belongs to the aconitase/IPM isomerase family.</text>
</comment>
<dbReference type="PROSITE" id="PS01244">
    <property type="entry name" value="ACONITASE_2"/>
    <property type="match status" value="1"/>
</dbReference>
<dbReference type="SUPFAM" id="SSF52016">
    <property type="entry name" value="LeuD/IlvD-like"/>
    <property type="match status" value="1"/>
</dbReference>